<proteinExistence type="predicted"/>
<evidence type="ECO:0000256" key="2">
    <source>
        <dbReference type="ARBA" id="ARBA00022840"/>
    </source>
</evidence>
<evidence type="ECO:0000313" key="3">
    <source>
        <dbReference type="EMBL" id="KAH0898529.1"/>
    </source>
</evidence>
<accession>A0ABQ8B191</accession>
<dbReference type="Proteomes" id="UP000824890">
    <property type="component" value="Unassembled WGS sequence"/>
</dbReference>
<protein>
    <submittedName>
        <fullName evidence="3">Uncharacterized protein</fullName>
    </submittedName>
</protein>
<dbReference type="Gene3D" id="3.10.330.10">
    <property type="match status" value="1"/>
</dbReference>
<dbReference type="EMBL" id="JAGKQM010000012">
    <property type="protein sequence ID" value="KAH0898529.1"/>
    <property type="molecule type" value="Genomic_DNA"/>
</dbReference>
<sequence>MGFCYRKLKKDFSKAILERKKYPNRLIVVSLYHSTMEKRSGFSGDAILIKRVHILPVDDTVEGVTGNLFDAYLKRMRSVEFKVIETDQAPDTENLCEGEPIKREDEAKNCVHKANPTNFSICWLVTDPLASGPLALCNSLSNQWSMENNEEMKQISRRDPSEIPPGPIDDKVRLLQQQPPFRINKPM</sequence>
<dbReference type="InterPro" id="IPR029067">
    <property type="entry name" value="CDC48_domain_2-like_sf"/>
</dbReference>
<organism evidence="3 4">
    <name type="scientific">Brassica napus</name>
    <name type="common">Rape</name>
    <dbReference type="NCBI Taxonomy" id="3708"/>
    <lineage>
        <taxon>Eukaryota</taxon>
        <taxon>Viridiplantae</taxon>
        <taxon>Streptophyta</taxon>
        <taxon>Embryophyta</taxon>
        <taxon>Tracheophyta</taxon>
        <taxon>Spermatophyta</taxon>
        <taxon>Magnoliopsida</taxon>
        <taxon>eudicotyledons</taxon>
        <taxon>Gunneridae</taxon>
        <taxon>Pentapetalae</taxon>
        <taxon>rosids</taxon>
        <taxon>malvids</taxon>
        <taxon>Brassicales</taxon>
        <taxon>Brassicaceae</taxon>
        <taxon>Brassiceae</taxon>
        <taxon>Brassica</taxon>
    </lineage>
</organism>
<name>A0ABQ8B191_BRANA</name>
<keyword evidence="1" id="KW-0547">Nucleotide-binding</keyword>
<gene>
    <name evidence="3" type="ORF">HID58_048097</name>
</gene>
<reference evidence="3 4" key="1">
    <citation type="submission" date="2021-05" db="EMBL/GenBank/DDBJ databases">
        <title>Genome Assembly of Synthetic Allotetraploid Brassica napus Reveals Homoeologous Exchanges between Subgenomes.</title>
        <authorList>
            <person name="Davis J.T."/>
        </authorList>
    </citation>
    <scope>NUCLEOTIDE SEQUENCE [LARGE SCALE GENOMIC DNA]</scope>
    <source>
        <strain evidence="4">cv. Da-Ae</strain>
        <tissue evidence="3">Seedling</tissue>
    </source>
</reference>
<keyword evidence="4" id="KW-1185">Reference proteome</keyword>
<dbReference type="SUPFAM" id="SSF54585">
    <property type="entry name" value="Cdc48 domain 2-like"/>
    <property type="match status" value="1"/>
</dbReference>
<evidence type="ECO:0000256" key="1">
    <source>
        <dbReference type="ARBA" id="ARBA00022741"/>
    </source>
</evidence>
<evidence type="ECO:0000313" key="4">
    <source>
        <dbReference type="Proteomes" id="UP000824890"/>
    </source>
</evidence>
<comment type="caution">
    <text evidence="3">The sequence shown here is derived from an EMBL/GenBank/DDBJ whole genome shotgun (WGS) entry which is preliminary data.</text>
</comment>
<keyword evidence="2" id="KW-0067">ATP-binding</keyword>